<protein>
    <recommendedName>
        <fullName evidence="13">Cytosine-specific methyltransferase</fullName>
        <ecNumber evidence="13">2.1.1.37</ecNumber>
    </recommendedName>
</protein>
<evidence type="ECO:0000256" key="3">
    <source>
        <dbReference type="ARBA" id="ARBA00022679"/>
    </source>
</evidence>
<dbReference type="EMBL" id="OV121141">
    <property type="protein sequence ID" value="CAH0549086.1"/>
    <property type="molecule type" value="Genomic_DNA"/>
</dbReference>
<keyword evidence="6" id="KW-0677">Repeat</keyword>
<dbReference type="PANTHER" id="PTHR10629">
    <property type="entry name" value="CYTOSINE-SPECIFIC METHYLTRANSFERASE"/>
    <property type="match status" value="1"/>
</dbReference>
<evidence type="ECO:0000256" key="8">
    <source>
        <dbReference type="ARBA" id="ARBA00022833"/>
    </source>
</evidence>
<evidence type="ECO:0000256" key="11">
    <source>
        <dbReference type="PIRSR" id="PIRSR037404-1"/>
    </source>
</evidence>
<dbReference type="InterPro" id="IPR022702">
    <property type="entry name" value="Cytosine_MeTrfase1_RFD"/>
</dbReference>
<dbReference type="InterPro" id="IPR031303">
    <property type="entry name" value="C5_meth_CS"/>
</dbReference>
<keyword evidence="4" id="KW-0949">S-adenosyl-L-methionine</keyword>
<keyword evidence="9" id="KW-0238">DNA-binding</keyword>
<gene>
    <name evidence="16" type="ORF">MELIAE_LOCUS2376</name>
</gene>
<dbReference type="Pfam" id="PF01426">
    <property type="entry name" value="BAH"/>
    <property type="match status" value="2"/>
</dbReference>
<evidence type="ECO:0000256" key="1">
    <source>
        <dbReference type="ARBA" id="ARBA00004123"/>
    </source>
</evidence>
<dbReference type="CDD" id="cd04760">
    <property type="entry name" value="BAH_Dnmt1_I"/>
    <property type="match status" value="1"/>
</dbReference>
<dbReference type="PANTHER" id="PTHR10629:SF52">
    <property type="entry name" value="DNA (CYTOSINE-5)-METHYLTRANSFERASE 1"/>
    <property type="match status" value="1"/>
</dbReference>
<proteinExistence type="inferred from homology"/>
<dbReference type="Gene3D" id="1.10.10.2230">
    <property type="match status" value="1"/>
</dbReference>
<evidence type="ECO:0000256" key="7">
    <source>
        <dbReference type="ARBA" id="ARBA00022771"/>
    </source>
</evidence>
<keyword evidence="2 13" id="KW-0489">Methyltransferase</keyword>
<keyword evidence="7" id="KW-0863">Zinc-finger</keyword>
<dbReference type="SMART" id="SM00439">
    <property type="entry name" value="BAH"/>
    <property type="match status" value="2"/>
</dbReference>
<evidence type="ECO:0000313" key="17">
    <source>
        <dbReference type="Proteomes" id="UP001154078"/>
    </source>
</evidence>
<feature type="active site" evidence="11">
    <location>
        <position position="914"/>
    </location>
</feature>
<evidence type="ECO:0000256" key="2">
    <source>
        <dbReference type="ARBA" id="ARBA00022603"/>
    </source>
</evidence>
<evidence type="ECO:0000256" key="13">
    <source>
        <dbReference type="RuleBase" id="RU000417"/>
    </source>
</evidence>
<feature type="compositionally biased region" description="Gly residues" evidence="14">
    <location>
        <begin position="793"/>
        <end position="802"/>
    </location>
</feature>
<evidence type="ECO:0000256" key="5">
    <source>
        <dbReference type="ARBA" id="ARBA00022723"/>
    </source>
</evidence>
<dbReference type="Pfam" id="PF02008">
    <property type="entry name" value="zf-CXXC"/>
    <property type="match status" value="1"/>
</dbReference>
<organism evidence="16 17">
    <name type="scientific">Brassicogethes aeneus</name>
    <name type="common">Rape pollen beetle</name>
    <name type="synonym">Meligethes aeneus</name>
    <dbReference type="NCBI Taxonomy" id="1431903"/>
    <lineage>
        <taxon>Eukaryota</taxon>
        <taxon>Metazoa</taxon>
        <taxon>Ecdysozoa</taxon>
        <taxon>Arthropoda</taxon>
        <taxon>Hexapoda</taxon>
        <taxon>Insecta</taxon>
        <taxon>Pterygota</taxon>
        <taxon>Neoptera</taxon>
        <taxon>Endopterygota</taxon>
        <taxon>Coleoptera</taxon>
        <taxon>Polyphaga</taxon>
        <taxon>Cucujiformia</taxon>
        <taxon>Nitidulidae</taxon>
        <taxon>Meligethinae</taxon>
        <taxon>Brassicogethes</taxon>
    </lineage>
</organism>
<dbReference type="InterPro" id="IPR001525">
    <property type="entry name" value="C5_MeTfrase"/>
</dbReference>
<dbReference type="Gene3D" id="3.90.120.10">
    <property type="entry name" value="DNA Methylase, subunit A, domain 2"/>
    <property type="match status" value="1"/>
</dbReference>
<dbReference type="NCBIfam" id="TIGR00675">
    <property type="entry name" value="dcm"/>
    <property type="match status" value="1"/>
</dbReference>
<dbReference type="Proteomes" id="UP001154078">
    <property type="component" value="Chromosome 10"/>
</dbReference>
<reference evidence="16" key="1">
    <citation type="submission" date="2021-12" db="EMBL/GenBank/DDBJ databases">
        <authorList>
            <person name="King R."/>
        </authorList>
    </citation>
    <scope>NUCLEOTIDE SEQUENCE</scope>
</reference>
<dbReference type="PIRSF" id="PIRSF037404">
    <property type="entry name" value="DNMT1"/>
    <property type="match status" value="1"/>
</dbReference>
<dbReference type="InterPro" id="IPR050390">
    <property type="entry name" value="C5-Methyltransferase"/>
</dbReference>
<comment type="similarity">
    <text evidence="12">Belongs to the class I-like SAM-binding methyltransferase superfamily. C5-methyltransferase family.</text>
</comment>
<keyword evidence="5" id="KW-0479">Metal-binding</keyword>
<dbReference type="GO" id="GO:0003886">
    <property type="term" value="F:DNA (cytosine-5-)-methyltransferase activity"/>
    <property type="evidence" value="ECO:0007669"/>
    <property type="project" value="UniProtKB-EC"/>
</dbReference>
<dbReference type="EC" id="2.1.1.37" evidence="13"/>
<dbReference type="PROSITE" id="PS00095">
    <property type="entry name" value="C5_MTASE_2"/>
    <property type="match status" value="1"/>
</dbReference>
<dbReference type="InterPro" id="IPR029063">
    <property type="entry name" value="SAM-dependent_MTases_sf"/>
</dbReference>
<feature type="domain" description="BAH" evidence="15">
    <location>
        <begin position="465"/>
        <end position="590"/>
    </location>
</feature>
<dbReference type="Pfam" id="PF12047">
    <property type="entry name" value="DNMT1-RFD"/>
    <property type="match status" value="1"/>
</dbReference>
<feature type="domain" description="BAH" evidence="15">
    <location>
        <begin position="628"/>
        <end position="786"/>
    </location>
</feature>
<dbReference type="GO" id="GO:0008270">
    <property type="term" value="F:zinc ion binding"/>
    <property type="evidence" value="ECO:0007669"/>
    <property type="project" value="UniProtKB-KW"/>
</dbReference>
<dbReference type="GO" id="GO:0032259">
    <property type="term" value="P:methylation"/>
    <property type="evidence" value="ECO:0007669"/>
    <property type="project" value="UniProtKB-KW"/>
</dbReference>
<dbReference type="Gene3D" id="3.40.50.150">
    <property type="entry name" value="Vaccinia Virus protein VP39"/>
    <property type="match status" value="1"/>
</dbReference>
<dbReference type="GO" id="GO:0005634">
    <property type="term" value="C:nucleus"/>
    <property type="evidence" value="ECO:0007669"/>
    <property type="project" value="UniProtKB-SubCell"/>
</dbReference>
<sequence>MGEIGVLETNENDDEGASKKVKITNEKAAKNDIKLATPKTKSERCDKCKQYLDQLILYEGHPNHSQEEFIALTDEKLSVFNGDEDFGDNHDDFPTHKVTHFSVYDKNGHLCHFDTGLIENNVELYFSGYLKPVFEEDSSTNNGIPAHDLGPINEWWTAGYDGGDKLPMGFSTGYAEYYLMEPSPEYATIFAKIQEKIKLSKMVIEFLLDRGWESPTYEDLLEHIESSAEYLQVEDLLLQNAQFICDQVVNFDRGSPDDEKPMISYPCMRSLVNMAGVTFQKRKKMRKQESKGIRVKKAPVWSKATTTKLVRDVFESFFPDQIDQGGRDKGPKKKRCGVCEACQNPDCGECSFCKDMLKFGGSGRSKQACKQRRCPNMAIMDAELSENEEEADAKTEVTKKKKKCSKRILHSVTFPEQPSKEVKGRKCYSSAIVGEESLKSVHKESILEYFDFSNKNSKPTARSGVKVEAGDFVILNPENLNEPLCVAKVAYIYDQAPQGPMFHAHFFCRAKDTVIGECADPRELFVVDSCDECPLGAIVRKAEVEFRKPPANWHELGGELNLPPQCEDDGKTFYFSKRYEIANSRFVDYVEETEIDESNPCDCCKRKLQAKKFETPFTIDGKVSWKGELYKVGSGVFLKPETYKFSAAEELEEANKENNVDETIYPEFWRKRSENIKGSNLDTPDPFVIGLVESVEDKKAGIKIMVRVFFRPDNTKSIFQAYTKDLNYLYWTDEVITTTFENVTGKCYLAFEENIVDLEDWRQKGPNRFYFNETYSPLSNSYEEVPHSAKKLGGQGKTGKGGGKVKGKSSKTEKDLPDVPEVWERLDNPLRCMDVFAGCGGLSEGLHQSGIAETKWAIEKENAAAQAFRLNNPDCKVFTDDCNEILKLVMSGEGRHRSLPCKGEVELLVGGPPCQGFSGMNRFNAGQYSAFKNSLVASYLSYCEYYRPKYFVLENVRNFVSFKKSIVLKLTLRCLLAMGYQVTFGVLQAGHYGVPQTRRRLILMAAAPGHVLPRYPEPKHVFNKRGCQLSFAVDGVRYENGVQWALSAPYRTICVRDALSDLPDIKNGWNKTEMPYDFDAVSHFQKIMRGIDDSGLVKDHVCKEMAAIVEGRISQIPTYPGADWRDLPNISIRLSDGTKTNALRYPYRAKKQKASDGSANRGVCQCATGQGCDPADRQFNTLIPWCLPHTADRHNHWAALYGRLEWDGFFGTTITNPEPMGKQGRVLHPEQNRVVSVRECARSQGFPDSYKFFGGILDKHRQVGNAVPPPLGAAVGGEIRRAWINTLKNKKSD</sequence>
<dbReference type="GO" id="GO:0006346">
    <property type="term" value="P:DNA methylation-dependent constitutive heterochromatin formation"/>
    <property type="evidence" value="ECO:0007669"/>
    <property type="project" value="InterPro"/>
</dbReference>
<evidence type="ECO:0000259" key="15">
    <source>
        <dbReference type="SMART" id="SM00439"/>
    </source>
</evidence>
<feature type="region of interest" description="Disordered" evidence="14">
    <location>
        <begin position="786"/>
        <end position="817"/>
    </location>
</feature>
<evidence type="ECO:0000256" key="6">
    <source>
        <dbReference type="ARBA" id="ARBA00022737"/>
    </source>
</evidence>
<dbReference type="FunFam" id="3.90.120.10:FF:000001">
    <property type="entry name" value="DNA (cytosine-5)-methyltransferase"/>
    <property type="match status" value="1"/>
</dbReference>
<evidence type="ECO:0000256" key="10">
    <source>
        <dbReference type="ARBA" id="ARBA00023242"/>
    </source>
</evidence>
<keyword evidence="17" id="KW-1185">Reference proteome</keyword>
<evidence type="ECO:0000256" key="4">
    <source>
        <dbReference type="ARBA" id="ARBA00022691"/>
    </source>
</evidence>
<dbReference type="InterPro" id="IPR043151">
    <property type="entry name" value="BAH_sf"/>
</dbReference>
<dbReference type="GO" id="GO:0044027">
    <property type="term" value="P:negative regulation of gene expression via chromosomal CpG island methylation"/>
    <property type="evidence" value="ECO:0007669"/>
    <property type="project" value="TreeGrafter"/>
</dbReference>
<evidence type="ECO:0000313" key="16">
    <source>
        <dbReference type="EMBL" id="CAH0549086.1"/>
    </source>
</evidence>
<dbReference type="Gene3D" id="2.30.30.490">
    <property type="match status" value="2"/>
</dbReference>
<accession>A0A9P0FBL8</accession>
<dbReference type="FunFam" id="3.40.50.150:FF:000036">
    <property type="entry name" value="DNA (cytosine-5)-methyltransferase"/>
    <property type="match status" value="1"/>
</dbReference>
<dbReference type="InterPro" id="IPR018117">
    <property type="entry name" value="C5_DNA_meth_AS"/>
</dbReference>
<dbReference type="SUPFAM" id="SSF53335">
    <property type="entry name" value="S-adenosyl-L-methionine-dependent methyltransferases"/>
    <property type="match status" value="1"/>
</dbReference>
<evidence type="ECO:0000256" key="14">
    <source>
        <dbReference type="SAM" id="MobiDB-lite"/>
    </source>
</evidence>
<keyword evidence="8" id="KW-0862">Zinc</keyword>
<comment type="catalytic activity">
    <reaction evidence="13">
        <text>a 2'-deoxycytidine in DNA + S-adenosyl-L-methionine = a 5-methyl-2'-deoxycytidine in DNA + S-adenosyl-L-homocysteine + H(+)</text>
        <dbReference type="Rhea" id="RHEA:13681"/>
        <dbReference type="Rhea" id="RHEA-COMP:11369"/>
        <dbReference type="Rhea" id="RHEA-COMP:11370"/>
        <dbReference type="ChEBI" id="CHEBI:15378"/>
        <dbReference type="ChEBI" id="CHEBI:57856"/>
        <dbReference type="ChEBI" id="CHEBI:59789"/>
        <dbReference type="ChEBI" id="CHEBI:85452"/>
        <dbReference type="ChEBI" id="CHEBI:85454"/>
        <dbReference type="EC" id="2.1.1.37"/>
    </reaction>
</comment>
<dbReference type="PRINTS" id="PR00105">
    <property type="entry name" value="C5METTRFRASE"/>
</dbReference>
<evidence type="ECO:0000256" key="12">
    <source>
        <dbReference type="RuleBase" id="RU000416"/>
    </source>
</evidence>
<name>A0A9P0FBL8_BRAAE</name>
<dbReference type="InterPro" id="IPR002857">
    <property type="entry name" value="Znf_CXXC"/>
</dbReference>
<dbReference type="GO" id="GO:0003677">
    <property type="term" value="F:DNA binding"/>
    <property type="evidence" value="ECO:0007669"/>
    <property type="project" value="UniProtKB-KW"/>
</dbReference>
<keyword evidence="3 13" id="KW-0808">Transferase</keyword>
<dbReference type="Pfam" id="PF00145">
    <property type="entry name" value="DNA_methylase"/>
    <property type="match status" value="1"/>
</dbReference>
<comment type="subcellular location">
    <subcellularLocation>
        <location evidence="1">Nucleus</location>
    </subcellularLocation>
</comment>
<dbReference type="InterPro" id="IPR001025">
    <property type="entry name" value="BAH_dom"/>
</dbReference>
<dbReference type="GO" id="GO:0003682">
    <property type="term" value="F:chromatin binding"/>
    <property type="evidence" value="ECO:0007669"/>
    <property type="project" value="InterPro"/>
</dbReference>
<dbReference type="OrthoDB" id="5376140at2759"/>
<evidence type="ECO:0000256" key="9">
    <source>
        <dbReference type="ARBA" id="ARBA00023125"/>
    </source>
</evidence>
<keyword evidence="10" id="KW-0539">Nucleus</keyword>
<dbReference type="PROSITE" id="PS00094">
    <property type="entry name" value="C5_MTASE_1"/>
    <property type="match status" value="1"/>
</dbReference>